<gene>
    <name evidence="2" type="ORF">EB235_20220</name>
</gene>
<protein>
    <submittedName>
        <fullName evidence="2">Uncharacterized protein</fullName>
    </submittedName>
</protein>
<keyword evidence="1" id="KW-0472">Membrane</keyword>
<dbReference type="RefSeq" id="WP_027029315.1">
    <property type="nucleotide sequence ID" value="NZ_CP033367.1"/>
</dbReference>
<evidence type="ECO:0000313" key="2">
    <source>
        <dbReference type="EMBL" id="QKD03526.1"/>
    </source>
</evidence>
<accession>A0A6M7WPT2</accession>
<feature type="transmembrane region" description="Helical" evidence="1">
    <location>
        <begin position="34"/>
        <end position="55"/>
    </location>
</feature>
<name>A0A6M7WPT2_RHILI</name>
<dbReference type="AlphaFoldDB" id="A0A6M7WPT2"/>
<keyword evidence="1" id="KW-1133">Transmembrane helix</keyword>
<proteinExistence type="predicted"/>
<dbReference type="Proteomes" id="UP000503017">
    <property type="component" value="Chromosome"/>
</dbReference>
<reference evidence="2 3" key="1">
    <citation type="submission" date="2018-10" db="EMBL/GenBank/DDBJ databases">
        <authorList>
            <person name="Perry B.J."/>
            <person name="Sullivan J.T."/>
            <person name="Murphy R.J.T."/>
            <person name="Ramsay J.P."/>
            <person name="Ronson C.W."/>
        </authorList>
    </citation>
    <scope>NUCLEOTIDE SEQUENCE [LARGE SCALE GENOMIC DNA]</scope>
    <source>
        <strain evidence="2 3">R88b</strain>
    </source>
</reference>
<dbReference type="EMBL" id="CP033367">
    <property type="protein sequence ID" value="QKD03526.1"/>
    <property type="molecule type" value="Genomic_DNA"/>
</dbReference>
<sequence length="184" mass="19539">MNSRMQRDFGKRTSNVASSKSIVVTPGGPSMADYAFYGALGLPLLAVIGFLGVLLKDPPSRDDKLAPSQPATSAYDGGLLTEATRVDPGEPVATYTVQKVTSEGAGIVNVINSRYSDNTGAWFTNARYDCNKGTRFTLAGGESQSSMSTKSNDYKWAYLVDGSSASFVARFACSRAGLKLHVSD</sequence>
<evidence type="ECO:0000256" key="1">
    <source>
        <dbReference type="SAM" id="Phobius"/>
    </source>
</evidence>
<organism evidence="2 3">
    <name type="scientific">Mesorhizobium loti R88b</name>
    <dbReference type="NCBI Taxonomy" id="935548"/>
    <lineage>
        <taxon>Bacteria</taxon>
        <taxon>Pseudomonadati</taxon>
        <taxon>Pseudomonadota</taxon>
        <taxon>Alphaproteobacteria</taxon>
        <taxon>Hyphomicrobiales</taxon>
        <taxon>Phyllobacteriaceae</taxon>
        <taxon>Mesorhizobium</taxon>
    </lineage>
</organism>
<keyword evidence="1" id="KW-0812">Transmembrane</keyword>
<evidence type="ECO:0000313" key="3">
    <source>
        <dbReference type="Proteomes" id="UP000503017"/>
    </source>
</evidence>